<comment type="caution">
    <text evidence="1">The sequence shown here is derived from an EMBL/GenBank/DDBJ whole genome shotgun (WGS) entry which is preliminary data.</text>
</comment>
<gene>
    <name evidence="1" type="ORF">PoB_002386900</name>
</gene>
<reference evidence="1 2" key="1">
    <citation type="journal article" date="2021" name="Elife">
        <title>Chloroplast acquisition without the gene transfer in kleptoplastic sea slugs, Plakobranchus ocellatus.</title>
        <authorList>
            <person name="Maeda T."/>
            <person name="Takahashi S."/>
            <person name="Yoshida T."/>
            <person name="Shimamura S."/>
            <person name="Takaki Y."/>
            <person name="Nagai Y."/>
            <person name="Toyoda A."/>
            <person name="Suzuki Y."/>
            <person name="Arimoto A."/>
            <person name="Ishii H."/>
            <person name="Satoh N."/>
            <person name="Nishiyama T."/>
            <person name="Hasebe M."/>
            <person name="Maruyama T."/>
            <person name="Minagawa J."/>
            <person name="Obokata J."/>
            <person name="Shigenobu S."/>
        </authorList>
    </citation>
    <scope>NUCLEOTIDE SEQUENCE [LARGE SCALE GENOMIC DNA]</scope>
</reference>
<evidence type="ECO:0000313" key="1">
    <source>
        <dbReference type="EMBL" id="GFN97363.1"/>
    </source>
</evidence>
<dbReference type="Proteomes" id="UP000735302">
    <property type="component" value="Unassembled WGS sequence"/>
</dbReference>
<dbReference type="EMBL" id="BLXT01002742">
    <property type="protein sequence ID" value="GFN97363.1"/>
    <property type="molecule type" value="Genomic_DNA"/>
</dbReference>
<evidence type="ECO:0000313" key="2">
    <source>
        <dbReference type="Proteomes" id="UP000735302"/>
    </source>
</evidence>
<protein>
    <submittedName>
        <fullName evidence="1">Uncharacterized protein</fullName>
    </submittedName>
</protein>
<proteinExistence type="predicted"/>
<dbReference type="AlphaFoldDB" id="A0AAV3ZPW3"/>
<keyword evidence="2" id="KW-1185">Reference proteome</keyword>
<accession>A0AAV3ZPW3</accession>
<organism evidence="1 2">
    <name type="scientific">Plakobranchus ocellatus</name>
    <dbReference type="NCBI Taxonomy" id="259542"/>
    <lineage>
        <taxon>Eukaryota</taxon>
        <taxon>Metazoa</taxon>
        <taxon>Spiralia</taxon>
        <taxon>Lophotrochozoa</taxon>
        <taxon>Mollusca</taxon>
        <taxon>Gastropoda</taxon>
        <taxon>Heterobranchia</taxon>
        <taxon>Euthyneura</taxon>
        <taxon>Panpulmonata</taxon>
        <taxon>Sacoglossa</taxon>
        <taxon>Placobranchoidea</taxon>
        <taxon>Plakobranchidae</taxon>
        <taxon>Plakobranchus</taxon>
    </lineage>
</organism>
<sequence length="96" mass="11012">MLHIRKSKCPRAVISPLALTSGDIRFPNLFSEYFAGAYWINAKKCRAQDMLKLPCPSTIYILLSRDPKLSPHMLNFHNRISSPTIRRHLIHDARPG</sequence>
<name>A0AAV3ZPW3_9GAST</name>